<sequence>MTSQLSKIEDLLLGRTSQLLLGQGTGYFKNIRVVSKTCCSWTKRQADRCRNNNSIDSSTTLQAGQNDLLPSGSAWHRMSAVYRTRTSFSEGPRRGMSLEQAERQSSFQKFRKPPKFQLNSPPHGSTRHPDLHPSPNCLITTLLMYEGYLYFKHGIFSLLHSADTRF</sequence>
<reference evidence="2 3" key="1">
    <citation type="submission" date="2020-02" db="EMBL/GenBank/DDBJ databases">
        <authorList>
            <person name="Ferguson B K."/>
        </authorList>
    </citation>
    <scope>NUCLEOTIDE SEQUENCE [LARGE SCALE GENOMIC DNA]</scope>
</reference>
<protein>
    <submittedName>
        <fullName evidence="2">Uncharacterized protein</fullName>
    </submittedName>
</protein>
<organism evidence="2 3">
    <name type="scientific">Nesidiocoris tenuis</name>
    <dbReference type="NCBI Taxonomy" id="355587"/>
    <lineage>
        <taxon>Eukaryota</taxon>
        <taxon>Metazoa</taxon>
        <taxon>Ecdysozoa</taxon>
        <taxon>Arthropoda</taxon>
        <taxon>Hexapoda</taxon>
        <taxon>Insecta</taxon>
        <taxon>Pterygota</taxon>
        <taxon>Neoptera</taxon>
        <taxon>Paraneoptera</taxon>
        <taxon>Hemiptera</taxon>
        <taxon>Heteroptera</taxon>
        <taxon>Panheteroptera</taxon>
        <taxon>Cimicomorpha</taxon>
        <taxon>Miridae</taxon>
        <taxon>Dicyphina</taxon>
        <taxon>Nesidiocoris</taxon>
    </lineage>
</organism>
<evidence type="ECO:0000313" key="2">
    <source>
        <dbReference type="EMBL" id="CAB0004979.1"/>
    </source>
</evidence>
<dbReference type="EMBL" id="CADCXU010015678">
    <property type="protein sequence ID" value="CAB0004979.1"/>
    <property type="molecule type" value="Genomic_DNA"/>
</dbReference>
<evidence type="ECO:0000313" key="3">
    <source>
        <dbReference type="Proteomes" id="UP000479000"/>
    </source>
</evidence>
<name>A0A6H5GU12_9HEMI</name>
<gene>
    <name evidence="2" type="ORF">NTEN_LOCUS10456</name>
</gene>
<evidence type="ECO:0000256" key="1">
    <source>
        <dbReference type="SAM" id="MobiDB-lite"/>
    </source>
</evidence>
<feature type="region of interest" description="Disordered" evidence="1">
    <location>
        <begin position="86"/>
        <end position="132"/>
    </location>
</feature>
<proteinExistence type="predicted"/>
<keyword evidence="3" id="KW-1185">Reference proteome</keyword>
<accession>A0A6H5GU12</accession>
<dbReference type="Proteomes" id="UP000479000">
    <property type="component" value="Unassembled WGS sequence"/>
</dbReference>
<dbReference type="AlphaFoldDB" id="A0A6H5GU12"/>